<accession>A0ABY3MYM1</accession>
<dbReference type="RefSeq" id="WP_101344374.1">
    <property type="nucleotide sequence ID" value="NZ_PJAI02000005.1"/>
</dbReference>
<evidence type="ECO:0000313" key="3">
    <source>
        <dbReference type="Proteomes" id="UP000815846"/>
    </source>
</evidence>
<dbReference type="Proteomes" id="UP000815846">
    <property type="component" value="Unassembled WGS sequence"/>
</dbReference>
<dbReference type="InterPro" id="IPR002725">
    <property type="entry name" value="YgjP-like_metallopeptidase"/>
</dbReference>
<gene>
    <name evidence="2" type="ORF">CWS31_006830</name>
</gene>
<reference evidence="2 3" key="1">
    <citation type="submission" date="2019-08" db="EMBL/GenBank/DDBJ databases">
        <title>Microbe sample from Colwellia echini.</title>
        <authorList>
            <person name="Christiansen L."/>
            <person name="Pathiraja D."/>
            <person name="Schultz-Johansen M."/>
            <person name="Choi I.-G."/>
            <person name="Stougaard P."/>
        </authorList>
    </citation>
    <scope>NUCLEOTIDE SEQUENCE [LARGE SCALE GENOMIC DNA]</scope>
    <source>
        <strain evidence="2 3">A3</strain>
    </source>
</reference>
<evidence type="ECO:0000313" key="2">
    <source>
        <dbReference type="EMBL" id="TYK66302.1"/>
    </source>
</evidence>
<sequence>MPSTFKKPDQSNQKLKYLSAYSEQIKSQVQQMIDNKTLDKYLLNKYPTTHDVNNDKALRTYVMLLKNKYLKKSDPLSQIKYDDKIHIINNALGLHTYVSRVQGNKLKSKHEIRIGSQFKKAPEAFLAMIVVHELAHLKEKEHNKAFYKLCQSMLPDYHQLELDLRIYLTQLELIGDIYNA</sequence>
<dbReference type="CDD" id="cd07344">
    <property type="entry name" value="M48_yhfN_like"/>
    <property type="match status" value="1"/>
</dbReference>
<evidence type="ECO:0000259" key="1">
    <source>
        <dbReference type="Pfam" id="PF01863"/>
    </source>
</evidence>
<organism evidence="2 3">
    <name type="scientific">Colwellia echini</name>
    <dbReference type="NCBI Taxonomy" id="1982103"/>
    <lineage>
        <taxon>Bacteria</taxon>
        <taxon>Pseudomonadati</taxon>
        <taxon>Pseudomonadota</taxon>
        <taxon>Gammaproteobacteria</taxon>
        <taxon>Alteromonadales</taxon>
        <taxon>Colwelliaceae</taxon>
        <taxon>Colwellia</taxon>
    </lineage>
</organism>
<proteinExistence type="predicted"/>
<feature type="domain" description="YgjP-like metallopeptidase" evidence="1">
    <location>
        <begin position="107"/>
        <end position="165"/>
    </location>
</feature>
<dbReference type="Gene3D" id="3.30.2010.10">
    <property type="entry name" value="Metalloproteases ('zincins'), catalytic domain"/>
    <property type="match status" value="1"/>
</dbReference>
<protein>
    <submittedName>
        <fullName evidence="2">M48 family metallopeptidase</fullName>
    </submittedName>
</protein>
<dbReference type="InterPro" id="IPR053136">
    <property type="entry name" value="UTP_pyrophosphatase-like"/>
</dbReference>
<name>A0ABY3MYM1_9GAMM</name>
<keyword evidence="3" id="KW-1185">Reference proteome</keyword>
<dbReference type="Pfam" id="PF01863">
    <property type="entry name" value="YgjP-like"/>
    <property type="match status" value="1"/>
</dbReference>
<dbReference type="PANTHER" id="PTHR30399">
    <property type="entry name" value="UNCHARACTERIZED PROTEIN YGJP"/>
    <property type="match status" value="1"/>
</dbReference>
<comment type="caution">
    <text evidence="2">The sequence shown here is derived from an EMBL/GenBank/DDBJ whole genome shotgun (WGS) entry which is preliminary data.</text>
</comment>
<dbReference type="EMBL" id="PJAI02000005">
    <property type="protein sequence ID" value="TYK66302.1"/>
    <property type="molecule type" value="Genomic_DNA"/>
</dbReference>
<dbReference type="PANTHER" id="PTHR30399:SF1">
    <property type="entry name" value="UTP PYROPHOSPHATASE"/>
    <property type="match status" value="1"/>
</dbReference>